<evidence type="ECO:0008006" key="5">
    <source>
        <dbReference type="Google" id="ProtNLM"/>
    </source>
</evidence>
<reference evidence="3 4" key="1">
    <citation type="journal article" date="2024" name="Science">
        <title>Giant polyketide synthase enzymes in the biosynthesis of giant marine polyether toxins.</title>
        <authorList>
            <person name="Fallon T.R."/>
            <person name="Shende V.V."/>
            <person name="Wierzbicki I.H."/>
            <person name="Pendleton A.L."/>
            <person name="Watervoot N.F."/>
            <person name="Auber R.P."/>
            <person name="Gonzalez D.J."/>
            <person name="Wisecaver J.H."/>
            <person name="Moore B.S."/>
        </authorList>
    </citation>
    <scope>NUCLEOTIDE SEQUENCE [LARGE SCALE GENOMIC DNA]</scope>
    <source>
        <strain evidence="3 4">12B1</strain>
    </source>
</reference>
<dbReference type="EMBL" id="JBGBPQ010000012">
    <property type="protein sequence ID" value="KAL1514941.1"/>
    <property type="molecule type" value="Genomic_DNA"/>
</dbReference>
<organism evidence="3 4">
    <name type="scientific">Prymnesium parvum</name>
    <name type="common">Toxic golden alga</name>
    <dbReference type="NCBI Taxonomy" id="97485"/>
    <lineage>
        <taxon>Eukaryota</taxon>
        <taxon>Haptista</taxon>
        <taxon>Haptophyta</taxon>
        <taxon>Prymnesiophyceae</taxon>
        <taxon>Prymnesiales</taxon>
        <taxon>Prymnesiaceae</taxon>
        <taxon>Prymnesium</taxon>
    </lineage>
</organism>
<evidence type="ECO:0000256" key="1">
    <source>
        <dbReference type="SAM" id="MobiDB-lite"/>
    </source>
</evidence>
<evidence type="ECO:0000256" key="2">
    <source>
        <dbReference type="SAM" id="SignalP"/>
    </source>
</evidence>
<feature type="compositionally biased region" description="Pro residues" evidence="1">
    <location>
        <begin position="64"/>
        <end position="86"/>
    </location>
</feature>
<proteinExistence type="predicted"/>
<keyword evidence="2" id="KW-0732">Signal</keyword>
<name>A0AB34J8E3_PRYPA</name>
<feature type="signal peptide" evidence="2">
    <location>
        <begin position="1"/>
        <end position="25"/>
    </location>
</feature>
<comment type="caution">
    <text evidence="3">The sequence shown here is derived from an EMBL/GenBank/DDBJ whole genome shotgun (WGS) entry which is preliminary data.</text>
</comment>
<sequence>MGSPHLQKCAALWLYLTATHPVAHAACGRICYTGGCARDHCCSWDDCCDCAECDSSQCPAGLARPPPPPPPPPPLPSPPLPSPPQSPWTEPAAAPRCATDATPLPSVPREIVSEPNEGGEPLVRQTLRPISRSESEEARARRVPFEPPPTLDDARLAWEYDETLTFTAKQLKKDPRLRPSDIEVSTDHMRACKACENARGLRAALHAAETLEVGVRMQLLLDDWAIARWQNIVRFLNPPDDVRVALDGVDDRKFGCPCSALPTADGGVQLYYSAGSRRGDDLTNRYAFRTSANGYDGWSEERAVRVEREAFLGTFTVAGTPSLPGEAPPHANLTYLAGYEGWRGRACLASSSDGADFWTIGSSDDMSSGGDCFPSSKSYLSRAADAYVTAVVDAAARRELVWYRKDFGTVEGWREIRGVQCVELSARLADVPHSAAATRVATRHAEWYLDRLGKLERYRRQIYSLTLTPYDEGLWLGLMSVIEFAKDLSEPAGHELPPFERDTINTYLVTSRDGVHVDDEWVYAHRPLLPKAGLTQRHWRAGLTFASAQLMTRRREHRVYFEARPGDGHHETRFASRAKIGTAAWARDQLGGLRAAHADAAGVVTTKPFRRRAAGLRLVVDTLAACSNLTVEVLAATGGVVEGRGLAEAVPVAGRAGRAACRRW</sequence>
<dbReference type="Proteomes" id="UP001515480">
    <property type="component" value="Unassembled WGS sequence"/>
</dbReference>
<feature type="region of interest" description="Disordered" evidence="1">
    <location>
        <begin position="61"/>
        <end position="148"/>
    </location>
</feature>
<evidence type="ECO:0000313" key="4">
    <source>
        <dbReference type="Proteomes" id="UP001515480"/>
    </source>
</evidence>
<protein>
    <recommendedName>
        <fullName evidence="5">Phospholipase B-like</fullName>
    </recommendedName>
</protein>
<gene>
    <name evidence="3" type="ORF">AB1Y20_004017</name>
</gene>
<dbReference type="AlphaFoldDB" id="A0AB34J8E3"/>
<keyword evidence="4" id="KW-1185">Reference proteome</keyword>
<accession>A0AB34J8E3</accession>
<feature type="chain" id="PRO_5044220110" description="Phospholipase B-like" evidence="2">
    <location>
        <begin position="26"/>
        <end position="664"/>
    </location>
</feature>
<evidence type="ECO:0000313" key="3">
    <source>
        <dbReference type="EMBL" id="KAL1514941.1"/>
    </source>
</evidence>
<feature type="compositionally biased region" description="Basic and acidic residues" evidence="1">
    <location>
        <begin position="131"/>
        <end position="144"/>
    </location>
</feature>